<name>A0A914YNQ9_9BILA</name>
<dbReference type="AlphaFoldDB" id="A0A914YNQ9"/>
<dbReference type="WBParaSite" id="PSU_v2.g21055.t1">
    <property type="protein sequence ID" value="PSU_v2.g21055.t1"/>
    <property type="gene ID" value="PSU_v2.g21055"/>
</dbReference>
<proteinExistence type="predicted"/>
<dbReference type="Proteomes" id="UP000887577">
    <property type="component" value="Unplaced"/>
</dbReference>
<evidence type="ECO:0000313" key="2">
    <source>
        <dbReference type="WBParaSite" id="PSU_v2.g21055.t1"/>
    </source>
</evidence>
<reference evidence="2" key="1">
    <citation type="submission" date="2022-11" db="UniProtKB">
        <authorList>
            <consortium name="WormBaseParasite"/>
        </authorList>
    </citation>
    <scope>IDENTIFICATION</scope>
</reference>
<sequence>MPSLTSVVIRYTNPKLKKKEAELIHRPNDLGSPENLGKKLNIFYTKITNSGGIMMKKSEMNKFIDIFVNASANEYLLQLTPQQMKGFIKKFMNVLTQKSNKYRNPVGCILADWVLRLRPKFYARNKIDIFHEIPIAESLRKIPKSKKIFKKVFIVLGIFF</sequence>
<organism evidence="1 2">
    <name type="scientific">Panagrolaimus superbus</name>
    <dbReference type="NCBI Taxonomy" id="310955"/>
    <lineage>
        <taxon>Eukaryota</taxon>
        <taxon>Metazoa</taxon>
        <taxon>Ecdysozoa</taxon>
        <taxon>Nematoda</taxon>
        <taxon>Chromadorea</taxon>
        <taxon>Rhabditida</taxon>
        <taxon>Tylenchina</taxon>
        <taxon>Panagrolaimomorpha</taxon>
        <taxon>Panagrolaimoidea</taxon>
        <taxon>Panagrolaimidae</taxon>
        <taxon>Panagrolaimus</taxon>
    </lineage>
</organism>
<evidence type="ECO:0000313" key="1">
    <source>
        <dbReference type="Proteomes" id="UP000887577"/>
    </source>
</evidence>
<keyword evidence="1" id="KW-1185">Reference proteome</keyword>
<protein>
    <submittedName>
        <fullName evidence="2">LAGLIDADG homing endonuclease</fullName>
    </submittedName>
</protein>
<accession>A0A914YNQ9</accession>